<comment type="caution">
    <text evidence="2">The sequence shown here is derived from an EMBL/GenBank/DDBJ whole genome shotgun (WGS) entry which is preliminary data.</text>
</comment>
<dbReference type="Gene3D" id="6.10.140.530">
    <property type="match status" value="1"/>
</dbReference>
<protein>
    <submittedName>
        <fullName evidence="2">G8844 protein</fullName>
    </submittedName>
</protein>
<proteinExistence type="predicted"/>
<evidence type="ECO:0000313" key="3">
    <source>
        <dbReference type="Proteomes" id="UP001497392"/>
    </source>
</evidence>
<name>A0ABP1G843_9CHLO</name>
<dbReference type="PANTHER" id="PTHR33418:SF1">
    <property type="entry name" value="HELICASE-ASSOCIATED DOMAIN-CONTAINING PROTEIN"/>
    <property type="match status" value="1"/>
</dbReference>
<dbReference type="EMBL" id="CAXHTA020000015">
    <property type="protein sequence ID" value="CAL5226033.1"/>
    <property type="molecule type" value="Genomic_DNA"/>
</dbReference>
<evidence type="ECO:0000313" key="2">
    <source>
        <dbReference type="EMBL" id="CAL5226033.1"/>
    </source>
</evidence>
<reference evidence="2 3" key="1">
    <citation type="submission" date="2024-06" db="EMBL/GenBank/DDBJ databases">
        <authorList>
            <person name="Kraege A."/>
            <person name="Thomma B."/>
        </authorList>
    </citation>
    <scope>NUCLEOTIDE SEQUENCE [LARGE SCALE GENOMIC DNA]</scope>
</reference>
<evidence type="ECO:0000259" key="1">
    <source>
        <dbReference type="Pfam" id="PF03457"/>
    </source>
</evidence>
<dbReference type="Proteomes" id="UP001497392">
    <property type="component" value="Unassembled WGS sequence"/>
</dbReference>
<feature type="domain" description="Helicase-associated" evidence="1">
    <location>
        <begin position="115"/>
        <end position="173"/>
    </location>
</feature>
<gene>
    <name evidence="2" type="primary">g8844</name>
    <name evidence="2" type="ORF">VP750_LOCUS7939</name>
</gene>
<dbReference type="PANTHER" id="PTHR33418">
    <property type="entry name" value="HELICASE-ASSOCIATED"/>
    <property type="match status" value="1"/>
</dbReference>
<organism evidence="2 3">
    <name type="scientific">Coccomyxa viridis</name>
    <dbReference type="NCBI Taxonomy" id="1274662"/>
    <lineage>
        <taxon>Eukaryota</taxon>
        <taxon>Viridiplantae</taxon>
        <taxon>Chlorophyta</taxon>
        <taxon>core chlorophytes</taxon>
        <taxon>Trebouxiophyceae</taxon>
        <taxon>Trebouxiophyceae incertae sedis</taxon>
        <taxon>Coccomyxaceae</taxon>
        <taxon>Coccomyxa</taxon>
    </lineage>
</organism>
<keyword evidence="3" id="KW-1185">Reference proteome</keyword>
<accession>A0ABP1G843</accession>
<feature type="domain" description="Helicase-associated" evidence="1">
    <location>
        <begin position="276"/>
        <end position="335"/>
    </location>
</feature>
<dbReference type="Pfam" id="PF03457">
    <property type="entry name" value="HA"/>
    <property type="match status" value="2"/>
</dbReference>
<dbReference type="InterPro" id="IPR005114">
    <property type="entry name" value="Helicase_assoc"/>
</dbReference>
<sequence length="475" mass="55522">MSLYMQSMTRGRQGAQWCSRHKAVLGYLSASPAQMHTKPEAQKRLQAGGPMLLPLWTEDEPGMGIALTASAAGDTYDDWWYSLSPHHRDAAEPQKSGWRFRVRHLLRDQPLSCRFRDRLEALHRYKERWGDMDVPRRFWEDWALGIWVSDVRAAIRQQWLNPTQTRSMQDMHFPFKTSVALDWDYQFHELRRFQEEFSCTGPDLRWRDPNADFGDNLAKWYHQLPEQYAQRTLTPGQVNKLHRIGVRFTKAGAAALCLSEYANEHQKIRETGPDPHFQAMFAKLCIFRHMYGTSLVPRQVFDNLTLGEWVHALRRQGKKQLLSAWKRECLEKVHFVWNLDHQTASWHYHLHEARRYKLTFGHARIPEDYQNKDQPGWVGASRWITRNARLFAKGKLGDRRYELIRNILGIKFVTKIGGVSLWKNGDMPPYNVPIMGPWNRQHQKATWKTPLPHEATGCLRLANFKSNSTGTNPIG</sequence>